<gene>
    <name evidence="1" type="ORF">AVDCRST_MAG09-1253</name>
</gene>
<reference evidence="1" key="1">
    <citation type="submission" date="2020-02" db="EMBL/GenBank/DDBJ databases">
        <authorList>
            <person name="Meier V. D."/>
        </authorList>
    </citation>
    <scope>NUCLEOTIDE SEQUENCE</scope>
    <source>
        <strain evidence="1">AVDCRST_MAG09</strain>
    </source>
</reference>
<dbReference type="EMBL" id="CADCVZ010000022">
    <property type="protein sequence ID" value="CAA9503893.1"/>
    <property type="molecule type" value="Genomic_DNA"/>
</dbReference>
<organism evidence="1">
    <name type="scientific">uncultured Sphingomonas sp</name>
    <dbReference type="NCBI Taxonomy" id="158754"/>
    <lineage>
        <taxon>Bacteria</taxon>
        <taxon>Pseudomonadati</taxon>
        <taxon>Pseudomonadota</taxon>
        <taxon>Alphaproteobacteria</taxon>
        <taxon>Sphingomonadales</taxon>
        <taxon>Sphingomonadaceae</taxon>
        <taxon>Sphingomonas</taxon>
        <taxon>environmental samples</taxon>
    </lineage>
</organism>
<protein>
    <submittedName>
        <fullName evidence="1">Uncharacterized protein</fullName>
    </submittedName>
</protein>
<feature type="non-terminal residue" evidence="1">
    <location>
        <position position="1"/>
    </location>
</feature>
<accession>A0A6J4SSA7</accession>
<dbReference type="AlphaFoldDB" id="A0A6J4SSA7"/>
<sequence>CHRLGRRCDRIRQQRQSLDPDFMARGGWCRRVPRTASWSRTP</sequence>
<feature type="non-terminal residue" evidence="1">
    <location>
        <position position="42"/>
    </location>
</feature>
<evidence type="ECO:0000313" key="1">
    <source>
        <dbReference type="EMBL" id="CAA9503893.1"/>
    </source>
</evidence>
<name>A0A6J4SSA7_9SPHN</name>
<proteinExistence type="predicted"/>